<name>A0A6J4JB27_9ACTN</name>
<dbReference type="AlphaFoldDB" id="A0A6J4JB27"/>
<sequence length="101" mass="10839">EPADEPRAEASPAAPRVRRCRWRAGTAGSPPARRQGAGADQDLTGAVRPRGPLGARQGGLADEVRDAQLLARGVHRPRPSHQWHLRPRLPVGQGCPLPLQV</sequence>
<reference evidence="2" key="1">
    <citation type="submission" date="2020-02" db="EMBL/GenBank/DDBJ databases">
        <authorList>
            <person name="Meier V. D."/>
        </authorList>
    </citation>
    <scope>NUCLEOTIDE SEQUENCE</scope>
    <source>
        <strain evidence="2">AVDCRST_MAG76</strain>
    </source>
</reference>
<feature type="region of interest" description="Disordered" evidence="1">
    <location>
        <begin position="75"/>
        <end position="101"/>
    </location>
</feature>
<protein>
    <submittedName>
        <fullName evidence="2">Uncharacterized protein</fullName>
    </submittedName>
</protein>
<feature type="non-terminal residue" evidence="2">
    <location>
        <position position="1"/>
    </location>
</feature>
<evidence type="ECO:0000256" key="1">
    <source>
        <dbReference type="SAM" id="MobiDB-lite"/>
    </source>
</evidence>
<dbReference type="EMBL" id="CADCSZ010000215">
    <property type="protein sequence ID" value="CAA9275182.1"/>
    <property type="molecule type" value="Genomic_DNA"/>
</dbReference>
<feature type="region of interest" description="Disordered" evidence="1">
    <location>
        <begin position="1"/>
        <end position="60"/>
    </location>
</feature>
<organism evidence="2">
    <name type="scientific">uncultured Acidimicrobiales bacterium</name>
    <dbReference type="NCBI Taxonomy" id="310071"/>
    <lineage>
        <taxon>Bacteria</taxon>
        <taxon>Bacillati</taxon>
        <taxon>Actinomycetota</taxon>
        <taxon>Acidimicrobiia</taxon>
        <taxon>Acidimicrobiales</taxon>
        <taxon>environmental samples</taxon>
    </lineage>
</organism>
<feature type="non-terminal residue" evidence="2">
    <location>
        <position position="101"/>
    </location>
</feature>
<feature type="compositionally biased region" description="Basic residues" evidence="1">
    <location>
        <begin position="75"/>
        <end position="87"/>
    </location>
</feature>
<accession>A0A6J4JB27</accession>
<proteinExistence type="predicted"/>
<gene>
    <name evidence="2" type="ORF">AVDCRST_MAG76-3618</name>
</gene>
<evidence type="ECO:0000313" key="2">
    <source>
        <dbReference type="EMBL" id="CAA9275182.1"/>
    </source>
</evidence>